<dbReference type="HAMAP" id="MF_00040">
    <property type="entry name" value="RRF"/>
    <property type="match status" value="1"/>
</dbReference>
<dbReference type="PANTHER" id="PTHR20982:SF3">
    <property type="entry name" value="MITOCHONDRIAL RIBOSOME RECYCLING FACTOR PSEUDO 1"/>
    <property type="match status" value="1"/>
</dbReference>
<dbReference type="InterPro" id="IPR002661">
    <property type="entry name" value="Ribosome_recyc_fac"/>
</dbReference>
<feature type="domain" description="Ribosome recycling factor" evidence="7">
    <location>
        <begin position="21"/>
        <end position="183"/>
    </location>
</feature>
<dbReference type="OrthoDB" id="9804006at2"/>
<proteinExistence type="inferred from homology"/>
<comment type="function">
    <text evidence="5">Responsible for the release of ribosomes from messenger RNA at the termination of protein biosynthesis. May increase the efficiency of translation by recycling ribosomes from one round of translation to another.</text>
</comment>
<name>A0A1T4KRU2_9LACT</name>
<comment type="subcellular location">
    <subcellularLocation>
        <location evidence="1 5">Cytoplasm</location>
    </subcellularLocation>
</comment>
<dbReference type="GO" id="GO:0005737">
    <property type="term" value="C:cytoplasm"/>
    <property type="evidence" value="ECO:0007669"/>
    <property type="project" value="UniProtKB-SubCell"/>
</dbReference>
<evidence type="ECO:0000313" key="9">
    <source>
        <dbReference type="Proteomes" id="UP000189941"/>
    </source>
</evidence>
<evidence type="ECO:0000313" key="8">
    <source>
        <dbReference type="EMBL" id="SJZ45152.1"/>
    </source>
</evidence>
<gene>
    <name evidence="5" type="primary">frr</name>
    <name evidence="8" type="ORF">SAMN02746011_00832</name>
</gene>
<evidence type="ECO:0000256" key="3">
    <source>
        <dbReference type="ARBA" id="ARBA00022490"/>
    </source>
</evidence>
<dbReference type="SUPFAM" id="SSF55194">
    <property type="entry name" value="Ribosome recycling factor, RRF"/>
    <property type="match status" value="1"/>
</dbReference>
<dbReference type="InterPro" id="IPR036191">
    <property type="entry name" value="RRF_sf"/>
</dbReference>
<evidence type="ECO:0000256" key="5">
    <source>
        <dbReference type="HAMAP-Rule" id="MF_00040"/>
    </source>
</evidence>
<evidence type="ECO:0000256" key="2">
    <source>
        <dbReference type="ARBA" id="ARBA00005912"/>
    </source>
</evidence>
<dbReference type="Pfam" id="PF01765">
    <property type="entry name" value="RRF"/>
    <property type="match status" value="1"/>
</dbReference>
<organism evidence="8 9">
    <name type="scientific">Globicatella sulfidifaciens DSM 15739</name>
    <dbReference type="NCBI Taxonomy" id="1121925"/>
    <lineage>
        <taxon>Bacteria</taxon>
        <taxon>Bacillati</taxon>
        <taxon>Bacillota</taxon>
        <taxon>Bacilli</taxon>
        <taxon>Lactobacillales</taxon>
        <taxon>Aerococcaceae</taxon>
        <taxon>Globicatella</taxon>
    </lineage>
</organism>
<keyword evidence="6" id="KW-0175">Coiled coil</keyword>
<dbReference type="PANTHER" id="PTHR20982">
    <property type="entry name" value="RIBOSOME RECYCLING FACTOR"/>
    <property type="match status" value="1"/>
</dbReference>
<dbReference type="GO" id="GO:0006415">
    <property type="term" value="P:translational termination"/>
    <property type="evidence" value="ECO:0007669"/>
    <property type="project" value="UniProtKB-UniRule"/>
</dbReference>
<evidence type="ECO:0000256" key="4">
    <source>
        <dbReference type="ARBA" id="ARBA00022917"/>
    </source>
</evidence>
<dbReference type="RefSeq" id="WP_078755625.1">
    <property type="nucleotide sequence ID" value="NZ_FUWO01000005.1"/>
</dbReference>
<dbReference type="Proteomes" id="UP000189941">
    <property type="component" value="Unassembled WGS sequence"/>
</dbReference>
<evidence type="ECO:0000259" key="7">
    <source>
        <dbReference type="Pfam" id="PF01765"/>
    </source>
</evidence>
<dbReference type="STRING" id="1121925.SAMN02746011_00832"/>
<comment type="similarity">
    <text evidence="2 5">Belongs to the RRF family.</text>
</comment>
<dbReference type="EMBL" id="FUWO01000005">
    <property type="protein sequence ID" value="SJZ45152.1"/>
    <property type="molecule type" value="Genomic_DNA"/>
</dbReference>
<dbReference type="FunFam" id="3.30.1360.40:FF:000001">
    <property type="entry name" value="Ribosome-recycling factor"/>
    <property type="match status" value="1"/>
</dbReference>
<dbReference type="Gene3D" id="3.30.1360.40">
    <property type="match status" value="1"/>
</dbReference>
<protein>
    <recommendedName>
        <fullName evidence="5">Ribosome-recycling factor</fullName>
        <shortName evidence="5">RRF</shortName>
    </recommendedName>
    <alternativeName>
        <fullName evidence="5">Ribosome-releasing factor</fullName>
    </alternativeName>
</protein>
<dbReference type="InterPro" id="IPR023584">
    <property type="entry name" value="Ribosome_recyc_fac_dom"/>
</dbReference>
<dbReference type="FunFam" id="1.10.132.20:FF:000001">
    <property type="entry name" value="Ribosome-recycling factor"/>
    <property type="match status" value="1"/>
</dbReference>
<evidence type="ECO:0000256" key="6">
    <source>
        <dbReference type="SAM" id="Coils"/>
    </source>
</evidence>
<keyword evidence="4 5" id="KW-0648">Protein biosynthesis</keyword>
<dbReference type="CDD" id="cd00520">
    <property type="entry name" value="RRF"/>
    <property type="match status" value="1"/>
</dbReference>
<dbReference type="NCBIfam" id="TIGR00496">
    <property type="entry name" value="frr"/>
    <property type="match status" value="1"/>
</dbReference>
<evidence type="ECO:0000256" key="1">
    <source>
        <dbReference type="ARBA" id="ARBA00004496"/>
    </source>
</evidence>
<dbReference type="AlphaFoldDB" id="A0A1T4KRU2"/>
<keyword evidence="3 5" id="KW-0963">Cytoplasm</keyword>
<dbReference type="Gene3D" id="1.10.132.20">
    <property type="entry name" value="Ribosome-recycling factor"/>
    <property type="match status" value="1"/>
</dbReference>
<sequence length="185" mass="20773">MAADILKETKQRMSKAIDAYRNELATIRAGRANASILNHVNVLYYGVPTPLNQLASITVPEARMLLISPYDKSSLTEIEKAILQSDVGITPSNDGSVIRLVIPALTQERRQELVKQVGKEQENAKIVLRNIRRDAIDQTKKMQKDNELTEDDVKDYEKDIQVIIDEATKELEKVSAEKEAEILGD</sequence>
<feature type="coiled-coil region" evidence="6">
    <location>
        <begin position="139"/>
        <end position="177"/>
    </location>
</feature>
<keyword evidence="9" id="KW-1185">Reference proteome</keyword>
<dbReference type="GO" id="GO:0043023">
    <property type="term" value="F:ribosomal large subunit binding"/>
    <property type="evidence" value="ECO:0007669"/>
    <property type="project" value="TreeGrafter"/>
</dbReference>
<reference evidence="9" key="1">
    <citation type="submission" date="2017-02" db="EMBL/GenBank/DDBJ databases">
        <authorList>
            <person name="Varghese N."/>
            <person name="Submissions S."/>
        </authorList>
    </citation>
    <scope>NUCLEOTIDE SEQUENCE [LARGE SCALE GENOMIC DNA]</scope>
    <source>
        <strain evidence="9">DSM 15739</strain>
    </source>
</reference>
<accession>A0A1T4KRU2</accession>